<keyword evidence="1" id="KW-1133">Transmembrane helix</keyword>
<accession>A0A1B7N299</accession>
<keyword evidence="1" id="KW-0812">Transmembrane</keyword>
<feature type="non-terminal residue" evidence="2">
    <location>
        <position position="1"/>
    </location>
</feature>
<keyword evidence="3" id="KW-1185">Reference proteome</keyword>
<organism evidence="2 3">
    <name type="scientific">Rhizopogon vinicolor AM-OR11-026</name>
    <dbReference type="NCBI Taxonomy" id="1314800"/>
    <lineage>
        <taxon>Eukaryota</taxon>
        <taxon>Fungi</taxon>
        <taxon>Dikarya</taxon>
        <taxon>Basidiomycota</taxon>
        <taxon>Agaricomycotina</taxon>
        <taxon>Agaricomycetes</taxon>
        <taxon>Agaricomycetidae</taxon>
        <taxon>Boletales</taxon>
        <taxon>Suillineae</taxon>
        <taxon>Rhizopogonaceae</taxon>
        <taxon>Rhizopogon</taxon>
    </lineage>
</organism>
<feature type="transmembrane region" description="Helical" evidence="1">
    <location>
        <begin position="25"/>
        <end position="48"/>
    </location>
</feature>
<reference evidence="2 3" key="1">
    <citation type="submission" date="2016-06" db="EMBL/GenBank/DDBJ databases">
        <title>Comparative genomics of the ectomycorrhizal sister species Rhizopogon vinicolor and Rhizopogon vesiculosus (Basidiomycota: Boletales) reveals a divergence of the mating type B locus.</title>
        <authorList>
            <consortium name="DOE Joint Genome Institute"/>
            <person name="Mujic A.B."/>
            <person name="Kuo A."/>
            <person name="Tritt A."/>
            <person name="Lipzen A."/>
            <person name="Chen C."/>
            <person name="Johnson J."/>
            <person name="Sharma A."/>
            <person name="Barry K."/>
            <person name="Grigoriev I.V."/>
            <person name="Spatafora J.W."/>
        </authorList>
    </citation>
    <scope>NUCLEOTIDE SEQUENCE [LARGE SCALE GENOMIC DNA]</scope>
    <source>
        <strain evidence="2 3">AM-OR11-026</strain>
    </source>
</reference>
<dbReference type="Proteomes" id="UP000092154">
    <property type="component" value="Unassembled WGS sequence"/>
</dbReference>
<feature type="non-terminal residue" evidence="2">
    <location>
        <position position="93"/>
    </location>
</feature>
<evidence type="ECO:0000313" key="3">
    <source>
        <dbReference type="Proteomes" id="UP000092154"/>
    </source>
</evidence>
<keyword evidence="1" id="KW-0472">Membrane</keyword>
<dbReference type="InParanoid" id="A0A1B7N299"/>
<dbReference type="AlphaFoldDB" id="A0A1B7N299"/>
<sequence>STVMLAVDVSFLAVPNVNISTSQSVGIIATYLSIIFITGSLIVSLLLARQNQRYGSESADRAVKFLIDVTGSYFGMKALATIHSLPYAMLMWG</sequence>
<gene>
    <name evidence="2" type="ORF">K503DRAFT_662064</name>
</gene>
<evidence type="ECO:0000313" key="2">
    <source>
        <dbReference type="EMBL" id="OAX38941.1"/>
    </source>
</evidence>
<dbReference type="OrthoDB" id="2657661at2759"/>
<evidence type="ECO:0000256" key="1">
    <source>
        <dbReference type="SAM" id="Phobius"/>
    </source>
</evidence>
<proteinExistence type="predicted"/>
<name>A0A1B7N299_9AGAM</name>
<protein>
    <submittedName>
        <fullName evidence="2">Uncharacterized protein</fullName>
    </submittedName>
</protein>
<dbReference type="EMBL" id="KV448270">
    <property type="protein sequence ID" value="OAX38941.1"/>
    <property type="molecule type" value="Genomic_DNA"/>
</dbReference>